<feature type="compositionally biased region" description="Basic residues" evidence="1">
    <location>
        <begin position="70"/>
        <end position="79"/>
    </location>
</feature>
<protein>
    <submittedName>
        <fullName evidence="2">Uncharacterized protein</fullName>
    </submittedName>
</protein>
<name>A0A8J2X321_9STRA</name>
<gene>
    <name evidence="2" type="ORF">PECAL_6P00410</name>
</gene>
<sequence length="144" mass="15244">MNRSSPGGLLDFMTTPPPGVAQPVVAQGRLVHFDWPGTIDDPATPSTPPHFSGVSLLEAHGAFAFVAHRPPARRGKRVRPLSEAPPPPPVTAKPIGNPRRVRSVTPDAPKRYAPWGGERPASASSAGSMGSVHEDLLKTLWPDA</sequence>
<dbReference type="AlphaFoldDB" id="A0A8J2X321"/>
<dbReference type="EMBL" id="CAKKNE010000006">
    <property type="protein sequence ID" value="CAH0378456.1"/>
    <property type="molecule type" value="Genomic_DNA"/>
</dbReference>
<feature type="compositionally biased region" description="Low complexity" evidence="1">
    <location>
        <begin position="121"/>
        <end position="131"/>
    </location>
</feature>
<evidence type="ECO:0000313" key="3">
    <source>
        <dbReference type="Proteomes" id="UP000789595"/>
    </source>
</evidence>
<proteinExistence type="predicted"/>
<evidence type="ECO:0000256" key="1">
    <source>
        <dbReference type="SAM" id="MobiDB-lite"/>
    </source>
</evidence>
<dbReference type="Proteomes" id="UP000789595">
    <property type="component" value="Unassembled WGS sequence"/>
</dbReference>
<feature type="region of interest" description="Disordered" evidence="1">
    <location>
        <begin position="68"/>
        <end position="132"/>
    </location>
</feature>
<evidence type="ECO:0000313" key="2">
    <source>
        <dbReference type="EMBL" id="CAH0378456.1"/>
    </source>
</evidence>
<keyword evidence="3" id="KW-1185">Reference proteome</keyword>
<comment type="caution">
    <text evidence="2">The sequence shown here is derived from an EMBL/GenBank/DDBJ whole genome shotgun (WGS) entry which is preliminary data.</text>
</comment>
<reference evidence="2" key="1">
    <citation type="submission" date="2021-11" db="EMBL/GenBank/DDBJ databases">
        <authorList>
            <consortium name="Genoscope - CEA"/>
            <person name="William W."/>
        </authorList>
    </citation>
    <scope>NUCLEOTIDE SEQUENCE</scope>
</reference>
<accession>A0A8J2X321</accession>
<organism evidence="2 3">
    <name type="scientific">Pelagomonas calceolata</name>
    <dbReference type="NCBI Taxonomy" id="35677"/>
    <lineage>
        <taxon>Eukaryota</taxon>
        <taxon>Sar</taxon>
        <taxon>Stramenopiles</taxon>
        <taxon>Ochrophyta</taxon>
        <taxon>Pelagophyceae</taxon>
        <taxon>Pelagomonadales</taxon>
        <taxon>Pelagomonadaceae</taxon>
        <taxon>Pelagomonas</taxon>
    </lineage>
</organism>